<gene>
    <name evidence="2" type="ORF">GCM10009533_10930</name>
</gene>
<keyword evidence="1" id="KW-0472">Membrane</keyword>
<name>A0ABN1C898_SACER</name>
<sequence>MIRSRRTRALAASGIRLSLVLLASAFMVVPVTASRDVPVRRLDEGHQARTGSVTVGDRLGGRGSSSARLDLPAGARIVEADLTWTGTDAHCGAGAGWLLSTGLQAPSLVLGSTRVSPQSVTAGAGGRPSSARADVFDELARLVGDRGVTVVVGGPSCVEGWSLHVVWTIEVPDPAISAAGRIDRGSAHPGDVVSHDVVVTNTGGTELHDVLAEFDIGAGCRKPLGVLAPGATVPVSCAGAVGERDAPVAARVRGTSADGRTVTARTADVVRVLRPALELAVARQHGMVLEGDDAVHELTLRNSGNTELSGLSLTGDGARCGPPPVTLGPGERRQIRCSVRAGSGEAVSNLTASGRDALGAVAADSSSVTTKGVRPSIALEVSEAGTGTDRDGRAEVDVRVRNTSPIPLDRVVVGGEPADCREDIGWLDAGESSEYRCRVARGTAVALSVSGRPVIDGVVADVSHTVRTTAVLQVTYAVNPGRAGRPAAAVVPQERERVGGGGPLESPERTAGFIGILGALVMMVSVGALSTASRAKR</sequence>
<organism evidence="2 3">
    <name type="scientific">Saccharopolyspora erythraea</name>
    <name type="common">Streptomyces erythraeus</name>
    <dbReference type="NCBI Taxonomy" id="1836"/>
    <lineage>
        <taxon>Bacteria</taxon>
        <taxon>Bacillati</taxon>
        <taxon>Actinomycetota</taxon>
        <taxon>Actinomycetes</taxon>
        <taxon>Pseudonocardiales</taxon>
        <taxon>Pseudonocardiaceae</taxon>
        <taxon>Saccharopolyspora</taxon>
    </lineage>
</organism>
<evidence type="ECO:0008006" key="4">
    <source>
        <dbReference type="Google" id="ProtNLM"/>
    </source>
</evidence>
<keyword evidence="1" id="KW-1133">Transmembrane helix</keyword>
<feature type="transmembrane region" description="Helical" evidence="1">
    <location>
        <begin position="511"/>
        <end position="532"/>
    </location>
</feature>
<accession>A0ABN1C898</accession>
<proteinExistence type="predicted"/>
<comment type="caution">
    <text evidence="2">The sequence shown here is derived from an EMBL/GenBank/DDBJ whole genome shotgun (WGS) entry which is preliminary data.</text>
</comment>
<keyword evidence="1" id="KW-0812">Transmembrane</keyword>
<dbReference type="EMBL" id="BAAAGS010000005">
    <property type="protein sequence ID" value="GAA0513844.1"/>
    <property type="molecule type" value="Genomic_DNA"/>
</dbReference>
<evidence type="ECO:0000313" key="2">
    <source>
        <dbReference type="EMBL" id="GAA0513844.1"/>
    </source>
</evidence>
<protein>
    <recommendedName>
        <fullName evidence="4">DUF11 domain-containing protein</fullName>
    </recommendedName>
</protein>
<evidence type="ECO:0000256" key="1">
    <source>
        <dbReference type="SAM" id="Phobius"/>
    </source>
</evidence>
<dbReference type="Proteomes" id="UP001500729">
    <property type="component" value="Unassembled WGS sequence"/>
</dbReference>
<keyword evidence="3" id="KW-1185">Reference proteome</keyword>
<evidence type="ECO:0000313" key="3">
    <source>
        <dbReference type="Proteomes" id="UP001500729"/>
    </source>
</evidence>
<reference evidence="2 3" key="1">
    <citation type="journal article" date="2019" name="Int. J. Syst. Evol. Microbiol.">
        <title>The Global Catalogue of Microorganisms (GCM) 10K type strain sequencing project: providing services to taxonomists for standard genome sequencing and annotation.</title>
        <authorList>
            <consortium name="The Broad Institute Genomics Platform"/>
            <consortium name="The Broad Institute Genome Sequencing Center for Infectious Disease"/>
            <person name="Wu L."/>
            <person name="Ma J."/>
        </authorList>
    </citation>
    <scope>NUCLEOTIDE SEQUENCE [LARGE SCALE GENOMIC DNA]</scope>
    <source>
        <strain evidence="2 3">JCM 10303</strain>
    </source>
</reference>